<keyword evidence="8" id="KW-1185">Reference proteome</keyword>
<keyword evidence="4" id="KW-0175">Coiled coil</keyword>
<protein>
    <submittedName>
        <fullName evidence="7">Sensor histidine kinase</fullName>
    </submittedName>
</protein>
<feature type="transmembrane region" description="Helical" evidence="5">
    <location>
        <begin position="98"/>
        <end position="131"/>
    </location>
</feature>
<evidence type="ECO:0000313" key="8">
    <source>
        <dbReference type="Proteomes" id="UP001164305"/>
    </source>
</evidence>
<evidence type="ECO:0000256" key="3">
    <source>
        <dbReference type="ARBA" id="ARBA00023012"/>
    </source>
</evidence>
<dbReference type="EMBL" id="CP107020">
    <property type="protein sequence ID" value="UYG16617.1"/>
    <property type="molecule type" value="Genomic_DNA"/>
</dbReference>
<evidence type="ECO:0000256" key="2">
    <source>
        <dbReference type="ARBA" id="ARBA00022777"/>
    </source>
</evidence>
<dbReference type="Pfam" id="PF02518">
    <property type="entry name" value="HATPase_c"/>
    <property type="match status" value="1"/>
</dbReference>
<name>A0ABY6G0F8_9MICO</name>
<feature type="transmembrane region" description="Helical" evidence="5">
    <location>
        <begin position="48"/>
        <end position="69"/>
    </location>
</feature>
<organism evidence="7 8">
    <name type="scientific">Brachybacterium huguangmaarense</name>
    <dbReference type="NCBI Taxonomy" id="1652028"/>
    <lineage>
        <taxon>Bacteria</taxon>
        <taxon>Bacillati</taxon>
        <taxon>Actinomycetota</taxon>
        <taxon>Actinomycetes</taxon>
        <taxon>Micrococcales</taxon>
        <taxon>Dermabacteraceae</taxon>
        <taxon>Brachybacterium</taxon>
    </lineage>
</organism>
<dbReference type="Proteomes" id="UP001164305">
    <property type="component" value="Chromosome"/>
</dbReference>
<keyword evidence="5" id="KW-0472">Membrane</keyword>
<dbReference type="CDD" id="cd16917">
    <property type="entry name" value="HATPase_UhpB-NarQ-NarX-like"/>
    <property type="match status" value="1"/>
</dbReference>
<dbReference type="InterPro" id="IPR003594">
    <property type="entry name" value="HATPase_dom"/>
</dbReference>
<dbReference type="SUPFAM" id="SSF55874">
    <property type="entry name" value="ATPase domain of HSP90 chaperone/DNA topoisomerase II/histidine kinase"/>
    <property type="match status" value="1"/>
</dbReference>
<dbReference type="Gene3D" id="1.20.5.1930">
    <property type="match status" value="1"/>
</dbReference>
<reference evidence="7" key="1">
    <citation type="submission" date="2022-10" db="EMBL/GenBank/DDBJ databases">
        <title>Whole-Genome Sequencing of Brachybacterium huguangmaarense BRM-3, Isolated from Betula schmidtii.</title>
        <authorList>
            <person name="Haam D."/>
        </authorList>
    </citation>
    <scope>NUCLEOTIDE SEQUENCE</scope>
    <source>
        <strain evidence="7">BRM-3</strain>
    </source>
</reference>
<keyword evidence="2 7" id="KW-0418">Kinase</keyword>
<dbReference type="InterPro" id="IPR050482">
    <property type="entry name" value="Sensor_HK_TwoCompSys"/>
</dbReference>
<dbReference type="RefSeq" id="WP_263593830.1">
    <property type="nucleotide sequence ID" value="NZ_CP107020.1"/>
</dbReference>
<dbReference type="GO" id="GO:0016301">
    <property type="term" value="F:kinase activity"/>
    <property type="evidence" value="ECO:0007669"/>
    <property type="project" value="UniProtKB-KW"/>
</dbReference>
<dbReference type="SMART" id="SM00387">
    <property type="entry name" value="HATPase_c"/>
    <property type="match status" value="1"/>
</dbReference>
<feature type="domain" description="Histidine kinase/HSP90-like ATPase" evidence="6">
    <location>
        <begin position="291"/>
        <end position="382"/>
    </location>
</feature>
<feature type="transmembrane region" description="Helical" evidence="5">
    <location>
        <begin position="143"/>
        <end position="160"/>
    </location>
</feature>
<dbReference type="PANTHER" id="PTHR24421">
    <property type="entry name" value="NITRATE/NITRITE SENSOR PROTEIN NARX-RELATED"/>
    <property type="match status" value="1"/>
</dbReference>
<evidence type="ECO:0000256" key="1">
    <source>
        <dbReference type="ARBA" id="ARBA00022679"/>
    </source>
</evidence>
<keyword evidence="3" id="KW-0902">Two-component regulatory system</keyword>
<sequence>MRAGEGPGGPQTPWPRPGRVAALAPAVIALLVQVPPTLAIGLGTGTPVIWVILKTLLAAVSAGALVLAWRHPGPTVTIVAPLALVLLFLPPQLGPPPIALGFALVIALVRAAPLWALVSAGSVWVLGVSLAELVAPAYAPRRIIAGTVALAVCLGIGLAIRTRTERARRREHELEERRREAEQQERAQIARELHDVLAHSLSQISVQSGVGLHLFDRDPEQAREALANIRGLAGTGLDEARGVLATLRGEEAPLTPEPQLADLSDLLAQHAAGGLDVRLGDELGGALPAGAVQTAAYRIVREALTNIVRHSAADRADIRLRRHDDALLIEVDDDGLGTGSAPTGAGTRGMRERAELAGGSLDILPGPRGRGTRVVARLPWTEVPA</sequence>
<proteinExistence type="predicted"/>
<dbReference type="Gene3D" id="3.30.565.10">
    <property type="entry name" value="Histidine kinase-like ATPase, C-terminal domain"/>
    <property type="match status" value="1"/>
</dbReference>
<dbReference type="InterPro" id="IPR011712">
    <property type="entry name" value="Sig_transdc_His_kin_sub3_dim/P"/>
</dbReference>
<keyword evidence="5" id="KW-1133">Transmembrane helix</keyword>
<keyword evidence="1" id="KW-0808">Transferase</keyword>
<dbReference type="Pfam" id="PF07730">
    <property type="entry name" value="HisKA_3"/>
    <property type="match status" value="1"/>
</dbReference>
<feature type="coiled-coil region" evidence="4">
    <location>
        <begin position="164"/>
        <end position="192"/>
    </location>
</feature>
<evidence type="ECO:0000313" key="7">
    <source>
        <dbReference type="EMBL" id="UYG16617.1"/>
    </source>
</evidence>
<feature type="transmembrane region" description="Helical" evidence="5">
    <location>
        <begin position="20"/>
        <end position="41"/>
    </location>
</feature>
<accession>A0ABY6G0F8</accession>
<evidence type="ECO:0000259" key="6">
    <source>
        <dbReference type="SMART" id="SM00387"/>
    </source>
</evidence>
<evidence type="ECO:0000256" key="4">
    <source>
        <dbReference type="SAM" id="Coils"/>
    </source>
</evidence>
<gene>
    <name evidence="7" type="ORF">BRM3_13605</name>
</gene>
<dbReference type="InterPro" id="IPR036890">
    <property type="entry name" value="HATPase_C_sf"/>
</dbReference>
<keyword evidence="5" id="KW-0812">Transmembrane</keyword>
<evidence type="ECO:0000256" key="5">
    <source>
        <dbReference type="SAM" id="Phobius"/>
    </source>
</evidence>